<dbReference type="Gene3D" id="3.40.50.300">
    <property type="entry name" value="P-loop containing nucleotide triphosphate hydrolases"/>
    <property type="match status" value="1"/>
</dbReference>
<reference evidence="6" key="1">
    <citation type="submission" date="2020-10" db="EMBL/GenBank/DDBJ databases">
        <authorList>
            <person name="Gilroy R."/>
        </authorList>
    </citation>
    <scope>NUCLEOTIDE SEQUENCE</scope>
    <source>
        <strain evidence="6">ChiSxjej2B14-8506</strain>
    </source>
</reference>
<name>A0A9D1LSN5_9FIRM</name>
<dbReference type="AlphaFoldDB" id="A0A9D1LSN5"/>
<evidence type="ECO:0000256" key="2">
    <source>
        <dbReference type="ARBA" id="ARBA00022448"/>
    </source>
</evidence>
<dbReference type="InterPro" id="IPR003593">
    <property type="entry name" value="AAA+_ATPase"/>
</dbReference>
<dbReference type="SMART" id="SM00382">
    <property type="entry name" value="AAA"/>
    <property type="match status" value="1"/>
</dbReference>
<evidence type="ECO:0000256" key="1">
    <source>
        <dbReference type="ARBA" id="ARBA00005417"/>
    </source>
</evidence>
<keyword evidence="3" id="KW-0547">Nucleotide-binding</keyword>
<dbReference type="SUPFAM" id="SSF52540">
    <property type="entry name" value="P-loop containing nucleoside triphosphate hydrolases"/>
    <property type="match status" value="1"/>
</dbReference>
<evidence type="ECO:0000259" key="5">
    <source>
        <dbReference type="PROSITE" id="PS50893"/>
    </source>
</evidence>
<dbReference type="InterPro" id="IPR050763">
    <property type="entry name" value="ABC_transporter_ATP-binding"/>
</dbReference>
<dbReference type="GO" id="GO:0005524">
    <property type="term" value="F:ATP binding"/>
    <property type="evidence" value="ECO:0007669"/>
    <property type="project" value="UniProtKB-KW"/>
</dbReference>
<evidence type="ECO:0000313" key="6">
    <source>
        <dbReference type="EMBL" id="HIU47373.1"/>
    </source>
</evidence>
<keyword evidence="2" id="KW-0813">Transport</keyword>
<comment type="caution">
    <text evidence="6">The sequence shown here is derived from an EMBL/GenBank/DDBJ whole genome shotgun (WGS) entry which is preliminary data.</text>
</comment>
<organism evidence="6 7">
    <name type="scientific">Candidatus Fimadaptatus faecigallinarum</name>
    <dbReference type="NCBI Taxonomy" id="2840814"/>
    <lineage>
        <taxon>Bacteria</taxon>
        <taxon>Bacillati</taxon>
        <taxon>Bacillota</taxon>
        <taxon>Clostridia</taxon>
        <taxon>Eubacteriales</taxon>
        <taxon>Candidatus Fimadaptatus</taxon>
    </lineage>
</organism>
<proteinExistence type="inferred from homology"/>
<gene>
    <name evidence="6" type="ORF">IAC59_08985</name>
</gene>
<reference evidence="6" key="2">
    <citation type="journal article" date="2021" name="PeerJ">
        <title>Extensive microbial diversity within the chicken gut microbiome revealed by metagenomics and culture.</title>
        <authorList>
            <person name="Gilroy R."/>
            <person name="Ravi A."/>
            <person name="Getino M."/>
            <person name="Pursley I."/>
            <person name="Horton D.L."/>
            <person name="Alikhan N.F."/>
            <person name="Baker D."/>
            <person name="Gharbi K."/>
            <person name="Hall N."/>
            <person name="Watson M."/>
            <person name="Adriaenssens E.M."/>
            <person name="Foster-Nyarko E."/>
            <person name="Jarju S."/>
            <person name="Secka A."/>
            <person name="Antonio M."/>
            <person name="Oren A."/>
            <person name="Chaudhuri R.R."/>
            <person name="La Ragione R."/>
            <person name="Hildebrand F."/>
            <person name="Pallen M.J."/>
        </authorList>
    </citation>
    <scope>NUCLEOTIDE SEQUENCE</scope>
    <source>
        <strain evidence="6">ChiSxjej2B14-8506</strain>
    </source>
</reference>
<dbReference type="PANTHER" id="PTHR42711:SF5">
    <property type="entry name" value="ABC TRANSPORTER ATP-BINDING PROTEIN NATA"/>
    <property type="match status" value="1"/>
</dbReference>
<dbReference type="GO" id="GO:0016887">
    <property type="term" value="F:ATP hydrolysis activity"/>
    <property type="evidence" value="ECO:0007669"/>
    <property type="project" value="InterPro"/>
</dbReference>
<dbReference type="Pfam" id="PF00005">
    <property type="entry name" value="ABC_tran"/>
    <property type="match status" value="1"/>
</dbReference>
<sequence>MDALEMRGVTKSYDSKRNAVENMTLNVPQGGVFGFLGPNGAGKTTTVKLLGGLLTPTAGEMRVEGLDPVSQPERVHAVSALCTETTMMYDHMTGEENLRFFGRLFGMKAADATQRARELLKLVDLTDAAERKLGAYSTGMRQRLSLARVLMHRPRVLFLDEPTSGLDPESVQSVNELIARQGREGVTVFLCTHQLRYAQEICTRYGLISAGRLLASGTFDELEAQVGARRRLRLRCGGAAPVGFERVGEGIYEAEALSDDAVARLIAGAVRGGTDVYEAQCVRDTLEELYFALLGASEGGDAQ</sequence>
<feature type="domain" description="ABC transporter" evidence="5">
    <location>
        <begin position="4"/>
        <end position="235"/>
    </location>
</feature>
<dbReference type="PROSITE" id="PS50893">
    <property type="entry name" value="ABC_TRANSPORTER_2"/>
    <property type="match status" value="1"/>
</dbReference>
<dbReference type="InterPro" id="IPR003439">
    <property type="entry name" value="ABC_transporter-like_ATP-bd"/>
</dbReference>
<dbReference type="EMBL" id="DVNK01000052">
    <property type="protein sequence ID" value="HIU47373.1"/>
    <property type="molecule type" value="Genomic_DNA"/>
</dbReference>
<dbReference type="Proteomes" id="UP000824123">
    <property type="component" value="Unassembled WGS sequence"/>
</dbReference>
<dbReference type="InterPro" id="IPR027417">
    <property type="entry name" value="P-loop_NTPase"/>
</dbReference>
<evidence type="ECO:0000256" key="4">
    <source>
        <dbReference type="ARBA" id="ARBA00022840"/>
    </source>
</evidence>
<evidence type="ECO:0000313" key="7">
    <source>
        <dbReference type="Proteomes" id="UP000824123"/>
    </source>
</evidence>
<keyword evidence="4 6" id="KW-0067">ATP-binding</keyword>
<accession>A0A9D1LSN5</accession>
<comment type="similarity">
    <text evidence="1">Belongs to the ABC transporter superfamily.</text>
</comment>
<dbReference type="PANTHER" id="PTHR42711">
    <property type="entry name" value="ABC TRANSPORTER ATP-BINDING PROTEIN"/>
    <property type="match status" value="1"/>
</dbReference>
<protein>
    <submittedName>
        <fullName evidence="6">ABC transporter ATP-binding protein</fullName>
    </submittedName>
</protein>
<evidence type="ECO:0000256" key="3">
    <source>
        <dbReference type="ARBA" id="ARBA00022741"/>
    </source>
</evidence>